<gene>
    <name evidence="2" type="ORF">ACLA_043060</name>
</gene>
<organism evidence="2 3">
    <name type="scientific">Aspergillus clavatus (strain ATCC 1007 / CBS 513.65 / DSM 816 / NCTC 3887 / NRRL 1 / QM 1276 / 107)</name>
    <dbReference type="NCBI Taxonomy" id="344612"/>
    <lineage>
        <taxon>Eukaryota</taxon>
        <taxon>Fungi</taxon>
        <taxon>Dikarya</taxon>
        <taxon>Ascomycota</taxon>
        <taxon>Pezizomycotina</taxon>
        <taxon>Eurotiomycetes</taxon>
        <taxon>Eurotiomycetidae</taxon>
        <taxon>Eurotiales</taxon>
        <taxon>Aspergillaceae</taxon>
        <taxon>Aspergillus</taxon>
        <taxon>Aspergillus subgen. Fumigati</taxon>
    </lineage>
</organism>
<evidence type="ECO:0000313" key="3">
    <source>
        <dbReference type="Proteomes" id="UP000006701"/>
    </source>
</evidence>
<dbReference type="HOGENOM" id="CLU_885598_0_0_1"/>
<evidence type="ECO:0000313" key="2">
    <source>
        <dbReference type="EMBL" id="EAW13588.1"/>
    </source>
</evidence>
<dbReference type="RefSeq" id="XP_001275014.1">
    <property type="nucleotide sequence ID" value="XM_001275013.1"/>
</dbReference>
<sequence length="314" mass="36137">MQGLLRLPPEMLLFILKYFESPQHTPVLLSLCLTSRQLYALAQPILFKAYHLSNLKDLVLRADPTEFNDISTDIIAQFLRLPHLENLSISHLNVTRARHVKVLLPLQSPNLTSLSLNHSYMEVDDLEPLVRSCKGLKMFIYEAALESSSKIFPMLHSQKETLEVIVVNTNFTSPRLMEQEDYPTIEPFASFTNLQHLEIEQCFLNDDPELPESLEYLIIRGCEHPVSKLLTNLTNRSYGGLGSLEMVILQPLLSPPNGLLGLPRRFGRGDFYENRQYYSAFEKACRRLDRITCGALFDLHIRSNEWMEYREGLL</sequence>
<dbReference type="GeneID" id="4707229"/>
<accession>A1C8F1</accession>
<keyword evidence="3" id="KW-1185">Reference proteome</keyword>
<dbReference type="KEGG" id="act:ACLA_043060"/>
<dbReference type="InterPro" id="IPR055411">
    <property type="entry name" value="LRR_FXL15/At3g58940/PEG3-like"/>
</dbReference>
<name>A1C8F1_ASPCL</name>
<dbReference type="SUPFAM" id="SSF52058">
    <property type="entry name" value="L domain-like"/>
    <property type="match status" value="1"/>
</dbReference>
<dbReference type="Gene3D" id="3.80.10.10">
    <property type="entry name" value="Ribonuclease Inhibitor"/>
    <property type="match status" value="1"/>
</dbReference>
<dbReference type="OrthoDB" id="2520703at2759"/>
<dbReference type="Proteomes" id="UP000006701">
    <property type="component" value="Unassembled WGS sequence"/>
</dbReference>
<dbReference type="VEuPathDB" id="FungiDB:ACLA_043060"/>
<dbReference type="EMBL" id="DS027046">
    <property type="protein sequence ID" value="EAW13588.1"/>
    <property type="molecule type" value="Genomic_DNA"/>
</dbReference>
<dbReference type="OMA" id="DIRCEEW"/>
<evidence type="ECO:0000259" key="1">
    <source>
        <dbReference type="Pfam" id="PF24758"/>
    </source>
</evidence>
<reference evidence="2 3" key="1">
    <citation type="journal article" date="2008" name="PLoS Genet.">
        <title>Genomic islands in the pathogenic filamentous fungus Aspergillus fumigatus.</title>
        <authorList>
            <person name="Fedorova N.D."/>
            <person name="Khaldi N."/>
            <person name="Joardar V.S."/>
            <person name="Maiti R."/>
            <person name="Amedeo P."/>
            <person name="Anderson M.J."/>
            <person name="Crabtree J."/>
            <person name="Silva J.C."/>
            <person name="Badger J.H."/>
            <person name="Albarraq A."/>
            <person name="Angiuoli S."/>
            <person name="Bussey H."/>
            <person name="Bowyer P."/>
            <person name="Cotty P.J."/>
            <person name="Dyer P.S."/>
            <person name="Egan A."/>
            <person name="Galens K."/>
            <person name="Fraser-Liggett C.M."/>
            <person name="Haas B.J."/>
            <person name="Inman J.M."/>
            <person name="Kent R."/>
            <person name="Lemieux S."/>
            <person name="Malavazi I."/>
            <person name="Orvis J."/>
            <person name="Roemer T."/>
            <person name="Ronning C.M."/>
            <person name="Sundaram J.P."/>
            <person name="Sutton G."/>
            <person name="Turner G."/>
            <person name="Venter J.C."/>
            <person name="White O.R."/>
            <person name="Whitty B.R."/>
            <person name="Youngman P."/>
            <person name="Wolfe K.H."/>
            <person name="Goldman G.H."/>
            <person name="Wortman J.R."/>
            <person name="Jiang B."/>
            <person name="Denning D.W."/>
            <person name="Nierman W.C."/>
        </authorList>
    </citation>
    <scope>NUCLEOTIDE SEQUENCE [LARGE SCALE GENOMIC DNA]</scope>
    <source>
        <strain evidence="3">ATCC 1007 / CBS 513.65 / DSM 816 / NCTC 3887 / NRRL 1</strain>
    </source>
</reference>
<proteinExistence type="predicted"/>
<dbReference type="AlphaFoldDB" id="A1C8F1"/>
<protein>
    <submittedName>
        <fullName evidence="2">F-box domain protein</fullName>
    </submittedName>
</protein>
<feature type="domain" description="F-box/LRR-repeat protein 15/At3g58940/PEG3-like LRR" evidence="1">
    <location>
        <begin position="49"/>
        <end position="188"/>
    </location>
</feature>
<dbReference type="InterPro" id="IPR032675">
    <property type="entry name" value="LRR_dom_sf"/>
</dbReference>
<dbReference type="Pfam" id="PF24758">
    <property type="entry name" value="LRR_At5g56370"/>
    <property type="match status" value="1"/>
</dbReference>